<dbReference type="PANTHER" id="PTHR32331:SF0">
    <property type="entry name" value="UPF0313 PROTEIN YGIQ"/>
    <property type="match status" value="1"/>
</dbReference>
<accession>A0ABX0IK10</accession>
<evidence type="ECO:0000256" key="4">
    <source>
        <dbReference type="ARBA" id="ARBA00023004"/>
    </source>
</evidence>
<comment type="similarity">
    <text evidence="6">Belongs to the UPF0313 family.</text>
</comment>
<feature type="compositionally biased region" description="Basic and acidic residues" evidence="7">
    <location>
        <begin position="599"/>
        <end position="616"/>
    </location>
</feature>
<keyword evidence="2 6" id="KW-0949">S-adenosyl-L-methionine</keyword>
<dbReference type="Pfam" id="PF11842">
    <property type="entry name" value="DUF3362"/>
    <property type="match status" value="1"/>
</dbReference>
<dbReference type="PROSITE" id="PS51918">
    <property type="entry name" value="RADICAL_SAM"/>
    <property type="match status" value="1"/>
</dbReference>
<dbReference type="SFLD" id="SFLDG01069">
    <property type="entry name" value="UPF0313"/>
    <property type="match status" value="1"/>
</dbReference>
<feature type="compositionally biased region" description="Basic residues" evidence="7">
    <location>
        <begin position="673"/>
        <end position="689"/>
    </location>
</feature>
<dbReference type="SFLD" id="SFLDS00029">
    <property type="entry name" value="Radical_SAM"/>
    <property type="match status" value="1"/>
</dbReference>
<evidence type="ECO:0000259" key="8">
    <source>
        <dbReference type="PROSITE" id="PS51918"/>
    </source>
</evidence>
<dbReference type="InterPro" id="IPR058240">
    <property type="entry name" value="rSAM_sf"/>
</dbReference>
<dbReference type="InterPro" id="IPR022946">
    <property type="entry name" value="UPF0313"/>
</dbReference>
<feature type="binding site" evidence="6">
    <location>
        <position position="317"/>
    </location>
    <ligand>
        <name>[4Fe-4S] cluster</name>
        <dbReference type="ChEBI" id="CHEBI:49883"/>
        <note>4Fe-4S-S-AdoMet</note>
    </ligand>
</feature>
<keyword evidence="4 6" id="KW-0408">Iron</keyword>
<keyword evidence="3 6" id="KW-0479">Metal-binding</keyword>
<evidence type="ECO:0000313" key="9">
    <source>
        <dbReference type="EMBL" id="NHM13483.1"/>
    </source>
</evidence>
<dbReference type="HAMAP" id="MF_01251">
    <property type="entry name" value="UPF0313"/>
    <property type="match status" value="1"/>
</dbReference>
<dbReference type="InterPro" id="IPR024560">
    <property type="entry name" value="UPF0313_C"/>
</dbReference>
<evidence type="ECO:0000256" key="5">
    <source>
        <dbReference type="ARBA" id="ARBA00023014"/>
    </source>
</evidence>
<sequence length="689" mass="75408">MSNQRFLPTTRDEMAARGWDSVDFAYVSGDAYVDHSSFGMAIITRLLEAKGFRVGVIAQPDWNDPASVCAFGEPRLGFLVSAGNMDSMVNHYTVAKKRRRADAYSPGGAAGLRPNHACVVYGNLIRKTYKKTPVILGGIEASLRRLAHYDYWSDKMKRSILLDSGADLVSYGMGEHSIVQIAEALDAGLAIEDVTFVDGTVYRAKSLEHVYDFELLPSWDDVRTRPKDYARSFAVQYANADPFTGKRLVEPYSDHEFVVQNPPSEPLSQEEMDAVYALSYVGRAHPSYDAAGGVPALAEVQFSLTSNRGCFGECAFCALTFHQGRIVQTRSHESLLAEARDLVERPGFKGYIHDVGGPTANFRGPACAKQLRHGACANKRCLAPEPCARLEADHADYLALLRQLREIPQVKKVFVRSGIRFDYVLADREHGDEFLRELAEHHVSGQLRVAPEHVSDAVLRVMGKPPRQVYDRFVERFQQATDAAGKEQYVVPYLMSSHPGSGLAEAVELAEYCRDLGFNPEQVQDFYPTPGSLATVMYCTGLDPRTMERVYVAKSPHEKALQRALIQYRDPKNADLVREALRRAGRRDLIGFGPKCLARPERAEKKGPGAGKDRSAGKGRGAAGKGSGGAKGRTGVKGPGGGKARPEKGRPEKGRPAAKGQGGGKARTEKGRPAAKPKPKAGGSRGRRA</sequence>
<dbReference type="Proteomes" id="UP000636394">
    <property type="component" value="Unassembled WGS sequence"/>
</dbReference>
<dbReference type="Gene3D" id="3.80.30.20">
    <property type="entry name" value="tm_1862 like domain"/>
    <property type="match status" value="1"/>
</dbReference>
<organism evidence="9 10">
    <name type="scientific">Xiamenia xianingshaonis</name>
    <dbReference type="NCBI Taxonomy" id="2682776"/>
    <lineage>
        <taxon>Bacteria</taxon>
        <taxon>Bacillati</taxon>
        <taxon>Actinomycetota</taxon>
        <taxon>Coriobacteriia</taxon>
        <taxon>Eggerthellales</taxon>
        <taxon>Eggerthellaceae</taxon>
        <taxon>Xiamenia</taxon>
    </lineage>
</organism>
<evidence type="ECO:0000256" key="2">
    <source>
        <dbReference type="ARBA" id="ARBA00022691"/>
    </source>
</evidence>
<feature type="compositionally biased region" description="Basic and acidic residues" evidence="7">
    <location>
        <begin position="644"/>
        <end position="655"/>
    </location>
</feature>
<dbReference type="EMBL" id="WPCR01000002">
    <property type="protein sequence ID" value="NHM13483.1"/>
    <property type="molecule type" value="Genomic_DNA"/>
</dbReference>
<dbReference type="NCBIfam" id="TIGR03904">
    <property type="entry name" value="SAM_YgiQ"/>
    <property type="match status" value="1"/>
</dbReference>
<keyword evidence="10" id="KW-1185">Reference proteome</keyword>
<evidence type="ECO:0000256" key="1">
    <source>
        <dbReference type="ARBA" id="ARBA00022485"/>
    </source>
</evidence>
<dbReference type="SUPFAM" id="SSF102114">
    <property type="entry name" value="Radical SAM enzymes"/>
    <property type="match status" value="1"/>
</dbReference>
<dbReference type="Pfam" id="PF04055">
    <property type="entry name" value="Radical_SAM"/>
    <property type="match status" value="1"/>
</dbReference>
<dbReference type="SFLD" id="SFLDG01082">
    <property type="entry name" value="B12-binding_domain_containing"/>
    <property type="match status" value="1"/>
</dbReference>
<dbReference type="SMART" id="SM00729">
    <property type="entry name" value="Elp3"/>
    <property type="match status" value="1"/>
</dbReference>
<feature type="binding site" evidence="6">
    <location>
        <position position="310"/>
    </location>
    <ligand>
        <name>[4Fe-4S] cluster</name>
        <dbReference type="ChEBI" id="CHEBI:49883"/>
        <note>4Fe-4S-S-AdoMet</note>
    </ligand>
</feature>
<reference evidence="9 10" key="1">
    <citation type="submission" date="2019-11" db="EMBL/GenBank/DDBJ databases">
        <title>Eggerthellaceae novel genus isolated from the rectal contents of marmort.</title>
        <authorList>
            <person name="Zhang G."/>
        </authorList>
    </citation>
    <scope>NUCLEOTIDE SEQUENCE [LARGE SCALE GENOMIC DNA]</scope>
    <source>
        <strain evidence="10">zg-886</strain>
    </source>
</reference>
<keyword evidence="1 6" id="KW-0004">4Fe-4S</keyword>
<evidence type="ECO:0000256" key="7">
    <source>
        <dbReference type="SAM" id="MobiDB-lite"/>
    </source>
</evidence>
<feature type="binding site" evidence="6">
    <location>
        <position position="314"/>
    </location>
    <ligand>
        <name>[4Fe-4S] cluster</name>
        <dbReference type="ChEBI" id="CHEBI:49883"/>
        <note>4Fe-4S-S-AdoMet</note>
    </ligand>
</feature>
<proteinExistence type="inferred from homology"/>
<comment type="caution">
    <text evidence="9">The sequence shown here is derived from an EMBL/GenBank/DDBJ whole genome shotgun (WGS) entry which is preliminary data.</text>
</comment>
<comment type="cofactor">
    <cofactor evidence="6">
        <name>[4Fe-4S] cluster</name>
        <dbReference type="ChEBI" id="CHEBI:49883"/>
    </cofactor>
    <text evidence="6">Binds 1 [4Fe-4S] cluster. The cluster is coordinated with 3 cysteines and an exchangeable S-adenosyl-L-methionine.</text>
</comment>
<feature type="compositionally biased region" description="Gly residues" evidence="7">
    <location>
        <begin position="618"/>
        <end position="643"/>
    </location>
</feature>
<dbReference type="InterPro" id="IPR023404">
    <property type="entry name" value="rSAM_horseshoe"/>
</dbReference>
<feature type="region of interest" description="Disordered" evidence="7">
    <location>
        <begin position="599"/>
        <end position="689"/>
    </location>
</feature>
<dbReference type="Pfam" id="PF08497">
    <property type="entry name" value="Radical_SAM_N"/>
    <property type="match status" value="1"/>
</dbReference>
<evidence type="ECO:0000256" key="3">
    <source>
        <dbReference type="ARBA" id="ARBA00022723"/>
    </source>
</evidence>
<name>A0ABX0IK10_9ACTN</name>
<dbReference type="InterPro" id="IPR007197">
    <property type="entry name" value="rSAM"/>
</dbReference>
<dbReference type="InterPro" id="IPR013704">
    <property type="entry name" value="UPF0313_N"/>
</dbReference>
<dbReference type="RefSeq" id="WP_166338379.1">
    <property type="nucleotide sequence ID" value="NZ_WPCR01000002.1"/>
</dbReference>
<keyword evidence="5 6" id="KW-0411">Iron-sulfur</keyword>
<dbReference type="InterPro" id="IPR006638">
    <property type="entry name" value="Elp3/MiaA/NifB-like_rSAM"/>
</dbReference>
<evidence type="ECO:0000256" key="6">
    <source>
        <dbReference type="HAMAP-Rule" id="MF_01251"/>
    </source>
</evidence>
<dbReference type="PANTHER" id="PTHR32331">
    <property type="entry name" value="UPF0313 PROTEIN YGIQ"/>
    <property type="match status" value="1"/>
</dbReference>
<protein>
    <submittedName>
        <fullName evidence="9">YgiQ family radical SAM protein</fullName>
    </submittedName>
</protein>
<evidence type="ECO:0000313" key="10">
    <source>
        <dbReference type="Proteomes" id="UP000636394"/>
    </source>
</evidence>
<feature type="domain" description="Radical SAM core" evidence="8">
    <location>
        <begin position="296"/>
        <end position="569"/>
    </location>
</feature>
<gene>
    <name evidence="9" type="ORF">GMI68_01640</name>
</gene>